<keyword evidence="3" id="KW-1185">Reference proteome</keyword>
<evidence type="ECO:0000313" key="2">
    <source>
        <dbReference type="EMBL" id="MST55368.1"/>
    </source>
</evidence>
<dbReference type="EMBL" id="VUNH01000004">
    <property type="protein sequence ID" value="MST55368.1"/>
    <property type="molecule type" value="Genomic_DNA"/>
</dbReference>
<evidence type="ECO:0000256" key="1">
    <source>
        <dbReference type="ARBA" id="ARBA00006987"/>
    </source>
</evidence>
<comment type="caution">
    <text evidence="2">The sequence shown here is derived from an EMBL/GenBank/DDBJ whole genome shotgun (WGS) entry which is preliminary data.</text>
</comment>
<name>A0A6L5YBE3_9BACT</name>
<organism evidence="2 3">
    <name type="scientific">Pyramidobacter porci</name>
    <dbReference type="NCBI Taxonomy" id="2605789"/>
    <lineage>
        <taxon>Bacteria</taxon>
        <taxon>Thermotogati</taxon>
        <taxon>Synergistota</taxon>
        <taxon>Synergistia</taxon>
        <taxon>Synergistales</taxon>
        <taxon>Dethiosulfovibrionaceae</taxon>
        <taxon>Pyramidobacter</taxon>
    </lineage>
</organism>
<protein>
    <submittedName>
        <fullName evidence="2">Tripartite tricarboxylate transporter substrate binding protein</fullName>
    </submittedName>
</protein>
<reference evidence="2 3" key="1">
    <citation type="submission" date="2019-08" db="EMBL/GenBank/DDBJ databases">
        <title>In-depth cultivation of the pig gut microbiome towards novel bacterial diversity and tailored functional studies.</title>
        <authorList>
            <person name="Wylensek D."/>
            <person name="Hitch T.C.A."/>
            <person name="Clavel T."/>
        </authorList>
    </citation>
    <scope>NUCLEOTIDE SEQUENCE [LARGE SCALE GENOMIC DNA]</scope>
    <source>
        <strain evidence="2 3">SM-530-WT-4B</strain>
    </source>
</reference>
<gene>
    <name evidence="2" type="ORF">FYJ74_04890</name>
</gene>
<dbReference type="Gene3D" id="3.40.190.10">
    <property type="entry name" value="Periplasmic binding protein-like II"/>
    <property type="match status" value="1"/>
</dbReference>
<accession>A0A6L5YBE3</accession>
<proteinExistence type="inferred from homology"/>
<dbReference type="Proteomes" id="UP000473699">
    <property type="component" value="Unassembled WGS sequence"/>
</dbReference>
<dbReference type="SUPFAM" id="SSF53850">
    <property type="entry name" value="Periplasmic binding protein-like II"/>
    <property type="match status" value="1"/>
</dbReference>
<evidence type="ECO:0000313" key="3">
    <source>
        <dbReference type="Proteomes" id="UP000473699"/>
    </source>
</evidence>
<dbReference type="Gene3D" id="3.40.190.150">
    <property type="entry name" value="Bordetella uptake gene, domain 1"/>
    <property type="match status" value="1"/>
</dbReference>
<dbReference type="InterPro" id="IPR042100">
    <property type="entry name" value="Bug_dom1"/>
</dbReference>
<sequence length="342" mass="36340">MASIVHGRLWAKKSESLRRCSSMKLMKKMAFVFVCILALGASATVAAYPTKPITMVVGYAAGGGTHLAAEILAPGAEKFLGQPLEIVCKPGAGGAIGTTYVAKAPKDGYTILYATLSLPTAPLLGKVGYKTDEFVGVAQCSDVASVLAVRADAPFNNAKEMVEWAKAHPGQFSWSHPGVGSSLHIQGANAIYQMGIANVTKDIPAKGTAPGIANVLGGHVTAISSFFPALSENVKAGQMKVIGVVGLKRLEELPDVPTFDEQGYPALVTSWRGVFCHKDVPMEIRKYLEEAFAKIIASTEYQERAKKLGEPQVYANSEEFTKVLMKGHEDMSVLVKAIGLAK</sequence>
<dbReference type="Pfam" id="PF03401">
    <property type="entry name" value="TctC"/>
    <property type="match status" value="1"/>
</dbReference>
<dbReference type="AlphaFoldDB" id="A0A6L5YBE3"/>
<dbReference type="CDD" id="cd07012">
    <property type="entry name" value="PBP2_Bug_TTT"/>
    <property type="match status" value="1"/>
</dbReference>
<dbReference type="PANTHER" id="PTHR42928">
    <property type="entry name" value="TRICARBOXYLATE-BINDING PROTEIN"/>
    <property type="match status" value="1"/>
</dbReference>
<comment type="similarity">
    <text evidence="1">Belongs to the UPF0065 (bug) family.</text>
</comment>
<dbReference type="InterPro" id="IPR005064">
    <property type="entry name" value="BUG"/>
</dbReference>
<dbReference type="PIRSF" id="PIRSF017082">
    <property type="entry name" value="YflP"/>
    <property type="match status" value="1"/>
</dbReference>
<dbReference type="PANTHER" id="PTHR42928:SF5">
    <property type="entry name" value="BLR1237 PROTEIN"/>
    <property type="match status" value="1"/>
</dbReference>